<sequence length="1526" mass="162822">MRLDRTARRLQGAFPWLMAAPAAVAAVLLGLLLLSGVLFVPLDAEGQAIFALGSFALFLVVNRIEGRGASAFLVVLSLAVTTRYLHWRLTETLAPETAFQGFFMLGLAAAEIYAGVALFLGYLQTLWPLERKPVPMPPDPAAWPAVDVFIPTYNETLEVVGPTVLAALAMDWPPDRLRVWILDDGRREEMRRFAEECGAGYVTRPDNKGAKAGNINHALGITEAPFVVIFDCDHIPTRGFLQLAMGWLLRDARIGMVQTPHHFYSPDPFERNLTAGHDVPNEGLMFYGLVQPSNDLWNAAFFCGSCAIIRRKALEEVGGVPHETVTEDCHFSLRMQRRGWHTAYLRLPLAAGLATERLIIHIGQRMRWARGMIQIFRIENPLFASGLSLTQRLCYFSATFHFLFAVPRVVFLTSPLAFLLLGQNVIAASPLAIAAYAGSHLVHAIATASRLSGSVRLSFWSEIYETVLAFYLVPLTIVTLLNPRKGKFNVTDKGGLLQEGYYDLRAVWPTMLLALALLVGIGFALRGILVHPVGSLEFQAYLLNGLWATICLVPVIASIAVGRERRQIRQSARARASLPASLLRAGGARCAGRTLDLSMTGAALEITAGEPPGLGEELRLALELGDGPVDITAVVVGVAAGGQVQLRLQPATLAERGAAVRAAFGRADAWVGWADHQPENPLRSLGIAVRAAGAAFAGEIGLSRLFSRRRGRAKPQRSTGASASAAPAPMPRAARVTPPRLTVGLVLALLLGVAPALAQPGRPDAGVRLLPGPGLAVAPSAVAPGPVPASPGMSLPLAPPMAAMPPAGGTRQVTWTFRQLGHQGPLQLRGIAELQGVLFGLRADEVVTAARLVVAGATSPALLPEQSQIAITLNEEFVGAIQPRPDAPRFGPLEFPISPLLFAEFNRLNLRFTGRYAAECNDPFSGLLWANVSDLSALHLTIERLPMPRDLARLPEPFFDRRVVQSALTLPFVLPAEPGPELLRAAAIAASWFAVEADYRGASFPVLAAPPPEGHAVMVVVGNRGLPPGLDLPGFEGPTLALLPNPNDRSGHLLVIGGRNAAEAAQAATALAFGRATLSGERALVEAAEPPPRRPYDAPRWLPTDRPVRFGELLKPEALQANGFAPGPVTVPLRTAPDLYVARGRGIPVELGFRAPPGPVADTRVSRLDVALSGTYLKSLPFRSTVEAWPVGWAMAQLGWPGAVQRGGVELPPYLVSGQNELQLAFDMRPLQRGNCATVPGNIHAGIDPDSTVDLSSAHRVAVLPNLAFFASGGFPYTRMADLSETAVVLPDRPNAVEMTAFLDLVGKLAASTGLPATGLAVVGPGALDQVAERDLIVLGTLGRQPAFTTLLQGEAPVRLEGNRLALAIPTGATRAMLDLFDRTGTAAARQRAAARLAAPPERFGALVALESPLQAGRSVVLVAAAVPAGLDAVLGALRDPALRSQVQGDLVLVSGSGTTARVEAHRTGARYLHGELPLWLWPEFYLGGRPELMLGLLALACLLIGLPLRRALRARAVRRLRARSA</sequence>
<dbReference type="InterPro" id="IPR005150">
    <property type="entry name" value="Cellulose_synth"/>
</dbReference>
<comment type="function">
    <text evidence="11">Catalytic subunit of cellulose synthase. It polymerizes uridine 5'-diphosphate glucose to cellulose.</text>
</comment>
<dbReference type="CDD" id="cd06421">
    <property type="entry name" value="CESA_CelA_like"/>
    <property type="match status" value="1"/>
</dbReference>
<feature type="compositionally biased region" description="Low complexity" evidence="12">
    <location>
        <begin position="717"/>
        <end position="734"/>
    </location>
</feature>
<evidence type="ECO:0000256" key="6">
    <source>
        <dbReference type="ARBA" id="ARBA00022692"/>
    </source>
</evidence>
<evidence type="ECO:0000259" key="14">
    <source>
        <dbReference type="Pfam" id="PF07238"/>
    </source>
</evidence>
<protein>
    <recommendedName>
        <fullName evidence="11">Cellulose synthase catalytic subunit [UDP-forming]</fullName>
        <ecNumber evidence="11">2.4.1.12</ecNumber>
    </recommendedName>
</protein>
<dbReference type="Proteomes" id="UP000697995">
    <property type="component" value="Unassembled WGS sequence"/>
</dbReference>
<comment type="pathway">
    <text evidence="11">Glycan metabolism; bacterial cellulose biosynthesis.</text>
</comment>
<evidence type="ECO:0000256" key="10">
    <source>
        <dbReference type="ARBA" id="ARBA00048682"/>
    </source>
</evidence>
<dbReference type="InterPro" id="IPR003919">
    <property type="entry name" value="Cell_synth_A"/>
</dbReference>
<dbReference type="InterPro" id="IPR009875">
    <property type="entry name" value="PilZ_domain"/>
</dbReference>
<feature type="transmembrane region" description="Helical" evidence="11">
    <location>
        <begin position="69"/>
        <end position="87"/>
    </location>
</feature>
<comment type="cofactor">
    <cofactor evidence="11">
        <name>Mg(2+)</name>
        <dbReference type="ChEBI" id="CHEBI:18420"/>
    </cofactor>
</comment>
<evidence type="ECO:0000256" key="8">
    <source>
        <dbReference type="ARBA" id="ARBA00022989"/>
    </source>
</evidence>
<feature type="domain" description="PilZ" evidence="14">
    <location>
        <begin position="567"/>
        <end position="657"/>
    </location>
</feature>
<keyword evidence="8 11" id="KW-1133">Transmembrane helix</keyword>
<dbReference type="Pfam" id="PF00535">
    <property type="entry name" value="Glycos_transf_2"/>
    <property type="match status" value="1"/>
</dbReference>
<dbReference type="Gene3D" id="3.90.550.10">
    <property type="entry name" value="Spore Coat Polysaccharide Biosynthesis Protein SpsA, Chain A"/>
    <property type="match status" value="1"/>
</dbReference>
<gene>
    <name evidence="15" type="primary">bcsA</name>
    <name evidence="15" type="ORF">CKO45_09165</name>
</gene>
<proteinExistence type="predicted"/>
<dbReference type="Pfam" id="PF03552">
    <property type="entry name" value="Cellulose_synt"/>
    <property type="match status" value="1"/>
</dbReference>
<dbReference type="PRINTS" id="PR01439">
    <property type="entry name" value="CELLSNTHASEA"/>
</dbReference>
<evidence type="ECO:0000256" key="7">
    <source>
        <dbReference type="ARBA" id="ARBA00022916"/>
    </source>
</evidence>
<feature type="domain" description="Glycosyltransferase 2-like" evidence="13">
    <location>
        <begin position="148"/>
        <end position="317"/>
    </location>
</feature>
<dbReference type="SUPFAM" id="SSF53448">
    <property type="entry name" value="Nucleotide-diphospho-sugar transferases"/>
    <property type="match status" value="1"/>
</dbReference>
<evidence type="ECO:0000256" key="11">
    <source>
        <dbReference type="RuleBase" id="RU365020"/>
    </source>
</evidence>
<dbReference type="PANTHER" id="PTHR43867:SF2">
    <property type="entry name" value="CELLULOSE SYNTHASE CATALYTIC SUBUNIT A [UDP-FORMING]"/>
    <property type="match status" value="1"/>
</dbReference>
<dbReference type="RefSeq" id="WP_133220120.1">
    <property type="nucleotide sequence ID" value="NZ_SMOA01000060.1"/>
</dbReference>
<feature type="transmembrane region" description="Helical" evidence="11">
    <location>
        <begin position="457"/>
        <end position="481"/>
    </location>
</feature>
<feature type="transmembrane region" description="Helical" evidence="11">
    <location>
        <begin position="12"/>
        <end position="40"/>
    </location>
</feature>
<evidence type="ECO:0000256" key="5">
    <source>
        <dbReference type="ARBA" id="ARBA00022679"/>
    </source>
</evidence>
<keyword evidence="9 11" id="KW-0472">Membrane</keyword>
<comment type="caution">
    <text evidence="15">The sequence shown here is derived from an EMBL/GenBank/DDBJ whole genome shotgun (WGS) entry which is preliminary data.</text>
</comment>
<dbReference type="InterPro" id="IPR050321">
    <property type="entry name" value="Glycosyltr_2/OpgH_subfam"/>
</dbReference>
<feature type="transmembrane region" description="Helical" evidence="11">
    <location>
        <begin position="1493"/>
        <end position="1513"/>
    </location>
</feature>
<dbReference type="InterPro" id="IPR029044">
    <property type="entry name" value="Nucleotide-diphossugar_trans"/>
</dbReference>
<keyword evidence="4 11" id="KW-0328">Glycosyltransferase</keyword>
<feature type="transmembrane region" description="Helical" evidence="11">
    <location>
        <begin position="99"/>
        <end position="123"/>
    </location>
</feature>
<dbReference type="Gene3D" id="2.40.10.220">
    <property type="entry name" value="predicted glycosyltransferase like domains"/>
    <property type="match status" value="1"/>
</dbReference>
<dbReference type="Pfam" id="PF07238">
    <property type="entry name" value="PilZ"/>
    <property type="match status" value="1"/>
</dbReference>
<reference evidence="15 16" key="1">
    <citation type="journal article" date="2020" name="Microorganisms">
        <title>Osmotic Adaptation and Compatible Solute Biosynthesis of Phototrophic Bacteria as Revealed from Genome Analyses.</title>
        <authorList>
            <person name="Imhoff J.F."/>
            <person name="Rahn T."/>
            <person name="Kunzel S."/>
            <person name="Keller A."/>
            <person name="Neulinger S.C."/>
        </authorList>
    </citation>
    <scope>NUCLEOTIDE SEQUENCE [LARGE SCALE GENOMIC DNA]</scope>
    <source>
        <strain evidence="15 16">DSM 15382</strain>
    </source>
</reference>
<dbReference type="EC" id="2.4.1.12" evidence="11"/>
<evidence type="ECO:0000259" key="13">
    <source>
        <dbReference type="Pfam" id="PF00535"/>
    </source>
</evidence>
<keyword evidence="11" id="KW-0973">c-di-GMP</keyword>
<dbReference type="Gene3D" id="2.60.120.260">
    <property type="entry name" value="Galactose-binding domain-like"/>
    <property type="match status" value="2"/>
</dbReference>
<keyword evidence="16" id="KW-1185">Reference proteome</keyword>
<feature type="transmembrane region" description="Helical" evidence="11">
    <location>
        <begin position="541"/>
        <end position="561"/>
    </location>
</feature>
<keyword evidence="3 11" id="KW-0997">Cell inner membrane</keyword>
<keyword evidence="7 11" id="KW-0135">Cellulose biosynthesis</keyword>
<evidence type="ECO:0000256" key="4">
    <source>
        <dbReference type="ARBA" id="ARBA00022676"/>
    </source>
</evidence>
<comment type="catalytic activity">
    <reaction evidence="10 11">
        <text>[(1-&gt;4)-beta-D-glucosyl](n) + UDP-alpha-D-glucose = [(1-&gt;4)-beta-D-glucosyl](n+1) + UDP + H(+)</text>
        <dbReference type="Rhea" id="RHEA:19929"/>
        <dbReference type="Rhea" id="RHEA-COMP:10033"/>
        <dbReference type="Rhea" id="RHEA-COMP:10034"/>
        <dbReference type="ChEBI" id="CHEBI:15378"/>
        <dbReference type="ChEBI" id="CHEBI:18246"/>
        <dbReference type="ChEBI" id="CHEBI:58223"/>
        <dbReference type="ChEBI" id="CHEBI:58885"/>
        <dbReference type="EC" id="2.4.1.12"/>
    </reaction>
</comment>
<accession>A0ABS1CVN9</accession>
<dbReference type="PANTHER" id="PTHR43867">
    <property type="entry name" value="CELLULOSE SYNTHASE CATALYTIC SUBUNIT A [UDP-FORMING]"/>
    <property type="match status" value="1"/>
</dbReference>
<comment type="subcellular location">
    <subcellularLocation>
        <location evidence="1">Cell inner membrane</location>
        <topology evidence="1">Multi-pass membrane protein</topology>
    </subcellularLocation>
</comment>
<feature type="transmembrane region" description="Helical" evidence="11">
    <location>
        <begin position="46"/>
        <end position="62"/>
    </location>
</feature>
<dbReference type="Pfam" id="PF03170">
    <property type="entry name" value="BcsB"/>
    <property type="match status" value="1"/>
</dbReference>
<feature type="region of interest" description="Disordered" evidence="12">
    <location>
        <begin position="707"/>
        <end position="734"/>
    </location>
</feature>
<keyword evidence="5 11" id="KW-0808">Transferase</keyword>
<organism evidence="15 16">
    <name type="scientific">Paracraurococcus ruber</name>
    <dbReference type="NCBI Taxonomy" id="77675"/>
    <lineage>
        <taxon>Bacteria</taxon>
        <taxon>Pseudomonadati</taxon>
        <taxon>Pseudomonadota</taxon>
        <taxon>Alphaproteobacteria</taxon>
        <taxon>Acetobacterales</taxon>
        <taxon>Roseomonadaceae</taxon>
        <taxon>Paracraurococcus</taxon>
    </lineage>
</organism>
<evidence type="ECO:0000313" key="16">
    <source>
        <dbReference type="Proteomes" id="UP000697995"/>
    </source>
</evidence>
<dbReference type="SUPFAM" id="SSF141371">
    <property type="entry name" value="PilZ domain-like"/>
    <property type="match status" value="1"/>
</dbReference>
<keyword evidence="6 11" id="KW-0812">Transmembrane</keyword>
<dbReference type="InterPro" id="IPR001173">
    <property type="entry name" value="Glyco_trans_2-like"/>
</dbReference>
<evidence type="ECO:0000256" key="9">
    <source>
        <dbReference type="ARBA" id="ARBA00023136"/>
    </source>
</evidence>
<feature type="transmembrane region" description="Helical" evidence="11">
    <location>
        <begin position="506"/>
        <end position="529"/>
    </location>
</feature>
<dbReference type="NCBIfam" id="TIGR03030">
    <property type="entry name" value="CelA"/>
    <property type="match status" value="1"/>
</dbReference>
<keyword evidence="2 11" id="KW-1003">Cell membrane</keyword>
<evidence type="ECO:0000256" key="3">
    <source>
        <dbReference type="ARBA" id="ARBA00022519"/>
    </source>
</evidence>
<dbReference type="InterPro" id="IPR018513">
    <property type="entry name" value="Cell_synthase_bac"/>
</dbReference>
<name>A0ABS1CVN9_9PROT</name>
<evidence type="ECO:0000256" key="2">
    <source>
        <dbReference type="ARBA" id="ARBA00022475"/>
    </source>
</evidence>
<evidence type="ECO:0000256" key="12">
    <source>
        <dbReference type="SAM" id="MobiDB-lite"/>
    </source>
</evidence>
<dbReference type="EMBL" id="NRSG01000050">
    <property type="protein sequence ID" value="MBK1658400.1"/>
    <property type="molecule type" value="Genomic_DNA"/>
</dbReference>
<evidence type="ECO:0000313" key="15">
    <source>
        <dbReference type="EMBL" id="MBK1658400.1"/>
    </source>
</evidence>
<evidence type="ECO:0000256" key="1">
    <source>
        <dbReference type="ARBA" id="ARBA00004429"/>
    </source>
</evidence>
<feature type="transmembrane region" description="Helical" evidence="11">
    <location>
        <begin position="741"/>
        <end position="758"/>
    </location>
</feature>